<evidence type="ECO:0000313" key="2">
    <source>
        <dbReference type="Proteomes" id="UP000194236"/>
    </source>
</evidence>
<gene>
    <name evidence="1" type="ORF">BLA29_012004</name>
</gene>
<evidence type="ECO:0000313" key="1">
    <source>
        <dbReference type="EMBL" id="OTF74766.1"/>
    </source>
</evidence>
<sequence>MNQVQSYINECFEMEEMPENNCNNNESTSVKTKPVIHEQQQQQQDLPSVAILPIEKNNQQQIIETRSQFTVTPVNNNNRVMTIPTIHITNEHGQDRRISIDANHNCVDTKNAMNINNNEQQKQPKVAIVIKNVSFSYTKKTNVLSNINLVVPKGIFFLYSLY</sequence>
<reference evidence="1 2" key="1">
    <citation type="submission" date="2017-03" db="EMBL/GenBank/DDBJ databases">
        <title>Genome Survey of Euroglyphus maynei.</title>
        <authorList>
            <person name="Arlian L.G."/>
            <person name="Morgan M.S."/>
            <person name="Rider S.D."/>
        </authorList>
    </citation>
    <scope>NUCLEOTIDE SEQUENCE [LARGE SCALE GENOMIC DNA]</scope>
    <source>
        <strain evidence="1">Arlian Lab</strain>
        <tissue evidence="1">Whole body</tissue>
    </source>
</reference>
<dbReference type="AlphaFoldDB" id="A0A1Y3B586"/>
<organism evidence="1 2">
    <name type="scientific">Euroglyphus maynei</name>
    <name type="common">Mayne's house dust mite</name>
    <dbReference type="NCBI Taxonomy" id="6958"/>
    <lineage>
        <taxon>Eukaryota</taxon>
        <taxon>Metazoa</taxon>
        <taxon>Ecdysozoa</taxon>
        <taxon>Arthropoda</taxon>
        <taxon>Chelicerata</taxon>
        <taxon>Arachnida</taxon>
        <taxon>Acari</taxon>
        <taxon>Acariformes</taxon>
        <taxon>Sarcoptiformes</taxon>
        <taxon>Astigmata</taxon>
        <taxon>Psoroptidia</taxon>
        <taxon>Analgoidea</taxon>
        <taxon>Pyroglyphidae</taxon>
        <taxon>Pyroglyphinae</taxon>
        <taxon>Euroglyphus</taxon>
    </lineage>
</organism>
<accession>A0A1Y3B586</accession>
<dbReference type="EMBL" id="MUJZ01045368">
    <property type="protein sequence ID" value="OTF74766.1"/>
    <property type="molecule type" value="Genomic_DNA"/>
</dbReference>
<keyword evidence="2" id="KW-1185">Reference proteome</keyword>
<comment type="caution">
    <text evidence="1">The sequence shown here is derived from an EMBL/GenBank/DDBJ whole genome shotgun (WGS) entry which is preliminary data.</text>
</comment>
<protein>
    <submittedName>
        <fullName evidence="1">Uncharacterized protein</fullName>
    </submittedName>
</protein>
<proteinExistence type="predicted"/>
<name>A0A1Y3B586_EURMA</name>
<dbReference type="Proteomes" id="UP000194236">
    <property type="component" value="Unassembled WGS sequence"/>
</dbReference>